<dbReference type="EMBL" id="CP014223">
    <property type="protein sequence ID" value="AMJ39674.1"/>
    <property type="molecule type" value="Genomic_DNA"/>
</dbReference>
<reference evidence="1 3" key="1">
    <citation type="journal article" date="2016" name="Genome Announc.">
        <title>Complete Genome Sequence of the Amino Acid-Fermenting Clostridium propionicum X2 (DSM 1682).</title>
        <authorList>
            <person name="Poehlein A."/>
            <person name="Schlien K."/>
            <person name="Chowdhury N.P."/>
            <person name="Gottschalk G."/>
            <person name="Buckel W."/>
            <person name="Daniel R."/>
        </authorList>
    </citation>
    <scope>NUCLEOTIDE SEQUENCE [LARGE SCALE GENOMIC DNA]</scope>
    <source>
        <strain evidence="1 3">X2</strain>
    </source>
</reference>
<gene>
    <name evidence="1" type="ORF">CPRO_00500</name>
    <name evidence="2" type="ORF">SAMN02745151_00309</name>
</gene>
<reference evidence="3" key="2">
    <citation type="submission" date="2016-01" db="EMBL/GenBank/DDBJ databases">
        <authorList>
            <person name="Poehlein A."/>
            <person name="Schlien K."/>
            <person name="Gottschalk G."/>
            <person name="Buckel W."/>
            <person name="Daniel R."/>
        </authorList>
    </citation>
    <scope>NUCLEOTIDE SEQUENCE [LARGE SCALE GENOMIC DNA]</scope>
    <source>
        <strain evidence="3">X2</strain>
    </source>
</reference>
<dbReference type="KEGG" id="cpro:CPRO_00500"/>
<dbReference type="Proteomes" id="UP000184204">
    <property type="component" value="Unassembled WGS sequence"/>
</dbReference>
<dbReference type="EMBL" id="FQUA01000001">
    <property type="protein sequence ID" value="SHE30541.1"/>
    <property type="molecule type" value="Genomic_DNA"/>
</dbReference>
<reference evidence="2" key="3">
    <citation type="submission" date="2016-11" db="EMBL/GenBank/DDBJ databases">
        <authorList>
            <person name="Varghese N."/>
            <person name="Submissions S."/>
        </authorList>
    </citation>
    <scope>NUCLEOTIDE SEQUENCE</scope>
    <source>
        <strain evidence="2">DSM 1682</strain>
    </source>
</reference>
<proteinExistence type="predicted"/>
<organism evidence="2 4">
    <name type="scientific">Anaerotignum propionicum DSM 1682</name>
    <dbReference type="NCBI Taxonomy" id="991789"/>
    <lineage>
        <taxon>Bacteria</taxon>
        <taxon>Bacillati</taxon>
        <taxon>Bacillota</taxon>
        <taxon>Clostridia</taxon>
        <taxon>Lachnospirales</taxon>
        <taxon>Anaerotignaceae</taxon>
        <taxon>Anaerotignum</taxon>
    </lineage>
</organism>
<name>A0A0X8VAT7_ANAPI</name>
<evidence type="ECO:0000313" key="3">
    <source>
        <dbReference type="Proteomes" id="UP000068026"/>
    </source>
</evidence>
<dbReference type="RefSeq" id="WP_066046563.1">
    <property type="nucleotide sequence ID" value="NZ_CP014223.1"/>
</dbReference>
<dbReference type="OrthoDB" id="2058349at2"/>
<evidence type="ECO:0000313" key="2">
    <source>
        <dbReference type="EMBL" id="SHE30541.1"/>
    </source>
</evidence>
<protein>
    <submittedName>
        <fullName evidence="2">Uncharacterized protein</fullName>
    </submittedName>
</protein>
<evidence type="ECO:0000313" key="4">
    <source>
        <dbReference type="Proteomes" id="UP000184204"/>
    </source>
</evidence>
<keyword evidence="3" id="KW-1185">Reference proteome</keyword>
<sequence length="76" mass="9268">MIHEKFTVTGLNEMVYHLREYKDKTDWRIDFYNIYGALLLTFDSDEETLDRLRDENDAYQMVTEWMDVALMMGKEY</sequence>
<accession>A0A0X8VAT7</accession>
<dbReference type="AlphaFoldDB" id="A0A0X8VAT7"/>
<evidence type="ECO:0000313" key="1">
    <source>
        <dbReference type="EMBL" id="AMJ39674.1"/>
    </source>
</evidence>
<dbReference type="Proteomes" id="UP000068026">
    <property type="component" value="Chromosome"/>
</dbReference>
<reference evidence="4" key="4">
    <citation type="submission" date="2016-11" db="EMBL/GenBank/DDBJ databases">
        <authorList>
            <person name="Jaros S."/>
            <person name="Januszkiewicz K."/>
            <person name="Wedrychowicz H."/>
        </authorList>
    </citation>
    <scope>NUCLEOTIDE SEQUENCE [LARGE SCALE GENOMIC DNA]</scope>
    <source>
        <strain evidence="4">DSM 1682</strain>
    </source>
</reference>